<sequence>MAPPRSIADHTRNSLSSMTSVEHDRLFKALQQKYILPYAAFRRCPLGGWRVSHWLVMTKEEFALVVNQEHLQEASKGLVVGHNVDPDRVKLRITNLIAEELPLQRLITNELTPVLNTELQNVTCSPTVTKFTCALAHLLSYLLFRQLPAQYSGRQEQRSNSSARSVALDTVGLFHQRVVEHGNHEIIDGARASRPDLPTTESERPSCRSKERAIAEAMRVGGPLRTGPPANASAVGRRSCGVSPSLTPAYQGGGWISSLDVVNGVAHEVPQAGADIGAFSAMLLDSDTHRVACVVVLQQLFAELLSDAAKCFDGAFAISVVVPLAILACKDGVEFCLRGHYPRIFRNRWQLWMLTDRINALITQLFDSNCYLARTSALLRFGVLGSEDAQAASTRSLLYHIDGKYRFHNPATIHQNANETKQTAAVGRKGTALNEEGALTTEFSEERTEAFGSSLARLSHENDHQQVQRDRTFTDMRSSCNKVPWLPQLRQPSCVPATPPFSHSQSSHRLTETSFAGKKRPDSGSEGFENAREATRRIADRKGQKRGTKAQGLLQHGNVLNHESASTPVTLHIGPIATVVAALNIWKLYS</sequence>
<feature type="compositionally biased region" description="Basic and acidic residues" evidence="1">
    <location>
        <begin position="201"/>
        <end position="210"/>
    </location>
</feature>
<dbReference type="Proteomes" id="UP000224006">
    <property type="component" value="Unassembled WGS sequence"/>
</dbReference>
<evidence type="ECO:0000256" key="1">
    <source>
        <dbReference type="SAM" id="MobiDB-lite"/>
    </source>
</evidence>
<evidence type="ECO:0000313" key="3">
    <source>
        <dbReference type="Proteomes" id="UP000224006"/>
    </source>
</evidence>
<dbReference type="KEGG" id="bbes:BESB_025450"/>
<keyword evidence="3" id="KW-1185">Reference proteome</keyword>
<feature type="compositionally biased region" description="Basic and acidic residues" evidence="1">
    <location>
        <begin position="519"/>
        <end position="531"/>
    </location>
</feature>
<protein>
    <submittedName>
        <fullName evidence="2">Uncharacterized protein</fullName>
    </submittedName>
</protein>
<gene>
    <name evidence="2" type="ORF">BESB_025450</name>
</gene>
<dbReference type="RefSeq" id="XP_029215580.1">
    <property type="nucleotide sequence ID" value="XM_029361225.1"/>
</dbReference>
<evidence type="ECO:0000313" key="2">
    <source>
        <dbReference type="EMBL" id="PFH31571.1"/>
    </source>
</evidence>
<dbReference type="VEuPathDB" id="ToxoDB:BESB_025450"/>
<dbReference type="EMBL" id="NWUJ01000014">
    <property type="protein sequence ID" value="PFH31571.1"/>
    <property type="molecule type" value="Genomic_DNA"/>
</dbReference>
<dbReference type="AlphaFoldDB" id="A0A2A9M5J0"/>
<feature type="compositionally biased region" description="Polar residues" evidence="1">
    <location>
        <begin position="501"/>
        <end position="514"/>
    </location>
</feature>
<feature type="region of interest" description="Disordered" evidence="1">
    <location>
        <begin position="496"/>
        <end position="531"/>
    </location>
</feature>
<dbReference type="GeneID" id="40307597"/>
<organism evidence="2 3">
    <name type="scientific">Besnoitia besnoiti</name>
    <name type="common">Apicomplexan protozoan</name>
    <dbReference type="NCBI Taxonomy" id="94643"/>
    <lineage>
        <taxon>Eukaryota</taxon>
        <taxon>Sar</taxon>
        <taxon>Alveolata</taxon>
        <taxon>Apicomplexa</taxon>
        <taxon>Conoidasida</taxon>
        <taxon>Coccidia</taxon>
        <taxon>Eucoccidiorida</taxon>
        <taxon>Eimeriorina</taxon>
        <taxon>Sarcocystidae</taxon>
        <taxon>Besnoitia</taxon>
    </lineage>
</organism>
<feature type="region of interest" description="Disordered" evidence="1">
    <location>
        <begin position="189"/>
        <end position="210"/>
    </location>
</feature>
<accession>A0A2A9M5J0</accession>
<name>A0A2A9M5J0_BESBE</name>
<dbReference type="OrthoDB" id="347695at2759"/>
<proteinExistence type="predicted"/>
<comment type="caution">
    <text evidence="2">The sequence shown here is derived from an EMBL/GenBank/DDBJ whole genome shotgun (WGS) entry which is preliminary data.</text>
</comment>
<reference evidence="2 3" key="1">
    <citation type="submission" date="2017-09" db="EMBL/GenBank/DDBJ databases">
        <title>Genome sequencing of Besnoitia besnoiti strain Bb-Ger1.</title>
        <authorList>
            <person name="Schares G."/>
            <person name="Venepally P."/>
            <person name="Lorenzi H.A."/>
        </authorList>
    </citation>
    <scope>NUCLEOTIDE SEQUENCE [LARGE SCALE GENOMIC DNA]</scope>
    <source>
        <strain evidence="2 3">Bb-Ger1</strain>
    </source>
</reference>